<evidence type="ECO:0000313" key="4">
    <source>
        <dbReference type="Proteomes" id="UP000028006"/>
    </source>
</evidence>
<feature type="region of interest" description="Disordered" evidence="1">
    <location>
        <begin position="472"/>
        <end position="548"/>
    </location>
</feature>
<name>A0A081N0F2_9GAMM</name>
<dbReference type="EMBL" id="JOKG01000005">
    <property type="protein sequence ID" value="KEQ11925.1"/>
    <property type="molecule type" value="Genomic_DNA"/>
</dbReference>
<evidence type="ECO:0000313" key="3">
    <source>
        <dbReference type="EMBL" id="KEQ11925.1"/>
    </source>
</evidence>
<feature type="region of interest" description="Disordered" evidence="1">
    <location>
        <begin position="290"/>
        <end position="360"/>
    </location>
</feature>
<feature type="compositionally biased region" description="Basic and acidic residues" evidence="1">
    <location>
        <begin position="434"/>
        <end position="452"/>
    </location>
</feature>
<comment type="caution">
    <text evidence="3">The sequence shown here is derived from an EMBL/GenBank/DDBJ whole genome shotgun (WGS) entry which is preliminary data.</text>
</comment>
<organism evidence="3 4">
    <name type="scientific">Endozoicomonas montiporae</name>
    <dbReference type="NCBI Taxonomy" id="1027273"/>
    <lineage>
        <taxon>Bacteria</taxon>
        <taxon>Pseudomonadati</taxon>
        <taxon>Pseudomonadota</taxon>
        <taxon>Gammaproteobacteria</taxon>
        <taxon>Oceanospirillales</taxon>
        <taxon>Endozoicomonadaceae</taxon>
        <taxon>Endozoicomonas</taxon>
    </lineage>
</organism>
<dbReference type="Proteomes" id="UP000028006">
    <property type="component" value="Unassembled WGS sequence"/>
</dbReference>
<dbReference type="RefSeq" id="WP_034879068.1">
    <property type="nucleotide sequence ID" value="NZ_JOKG01000005.1"/>
</dbReference>
<evidence type="ECO:0000256" key="2">
    <source>
        <dbReference type="SAM" id="SignalP"/>
    </source>
</evidence>
<dbReference type="AlphaFoldDB" id="A0A081N0F2"/>
<feature type="compositionally biased region" description="Basic and acidic residues" evidence="1">
    <location>
        <begin position="474"/>
        <end position="531"/>
    </location>
</feature>
<sequence>MKYRTIPAVYLFTAFPALAFTGSESGFSGSLDVLEIQPSAAGFVKKEVWPVDGRLTPKADKVKPAPVKSQTIELPARFKGISATVSRYEDGRQVLTFEESKVSPPALQQPELFTSDYDKLLLQVAVMIVQNGAQVWYNEKNGNFTLSFESYAPASQSMATFSIQIPSQIIADNDPEGVLPGFTMLSKTSLGDVFNAFHCYHNSATSHRPHIVGCDNDALLSAGSSKNSYNYFLNLRAYPREPLFSQFSEQPFGIYNGRFLSDEHLFLTYKGKPVKIAAIGDIQNAEELTDAGGERTGSGTQSDSQKGDSAPKNRKKDLSGKGDLPKKKRSTGGQDGDDPNEERPTDYGPKQPNDSTVGELKKYSTKVKNLEAAIDKIRSEINSLKVHIGNKWLQKKRTSESPNYERKMQELSSLEGKVTDLLAQLKQARQVPPARKEVLSKLPKAKDKDHRLTTNQLMQQVKEDWYIYEETEEAERQRQQKEYERDLHNSQIKDNKKQDQPDGEKQSAHPDPSHEEEVPKEPQEGITDQKSELNLQSNYEEDFPKLGH</sequence>
<protein>
    <submittedName>
        <fullName evidence="3">Uncharacterized protein</fullName>
    </submittedName>
</protein>
<evidence type="ECO:0000256" key="1">
    <source>
        <dbReference type="SAM" id="MobiDB-lite"/>
    </source>
</evidence>
<keyword evidence="4" id="KW-1185">Reference proteome</keyword>
<feature type="compositionally biased region" description="Basic and acidic residues" evidence="1">
    <location>
        <begin position="305"/>
        <end position="325"/>
    </location>
</feature>
<keyword evidence="2" id="KW-0732">Signal</keyword>
<feature type="signal peptide" evidence="2">
    <location>
        <begin position="1"/>
        <end position="19"/>
    </location>
</feature>
<accession>A0A081N0F2</accession>
<proteinExistence type="predicted"/>
<gene>
    <name evidence="3" type="ORF">GZ77_22720</name>
</gene>
<reference evidence="3 4" key="1">
    <citation type="submission" date="2014-06" db="EMBL/GenBank/DDBJ databases">
        <title>Whole Genome Sequences of Three Symbiotic Endozoicomonas Bacteria.</title>
        <authorList>
            <person name="Neave M.J."/>
            <person name="Apprill A."/>
            <person name="Voolstra C.R."/>
        </authorList>
    </citation>
    <scope>NUCLEOTIDE SEQUENCE [LARGE SCALE GENOMIC DNA]</scope>
    <source>
        <strain evidence="3 4">LMG 24815</strain>
    </source>
</reference>
<feature type="chain" id="PRO_5001760431" evidence="2">
    <location>
        <begin position="20"/>
        <end position="548"/>
    </location>
</feature>
<feature type="region of interest" description="Disordered" evidence="1">
    <location>
        <begin position="427"/>
        <end position="456"/>
    </location>
</feature>